<dbReference type="AlphaFoldDB" id="A1BJG1"/>
<organism evidence="2 3">
    <name type="scientific">Chlorobium phaeobacteroides (strain DSM 266 / SMG 266 / 2430)</name>
    <dbReference type="NCBI Taxonomy" id="290317"/>
    <lineage>
        <taxon>Bacteria</taxon>
        <taxon>Pseudomonadati</taxon>
        <taxon>Chlorobiota</taxon>
        <taxon>Chlorobiia</taxon>
        <taxon>Chlorobiales</taxon>
        <taxon>Chlorobiaceae</taxon>
        <taxon>Chlorobium/Pelodictyon group</taxon>
        <taxon>Chlorobium</taxon>
    </lineage>
</organism>
<accession>A1BJG1</accession>
<sequence>MKKYKPAYPEGSPGEKRTEDRNSSLCAGKRTIGCAIVPNPSRQQSEGESERKQPSNRETKKREIPFDFVFIFHRGADERIL</sequence>
<proteinExistence type="predicted"/>
<dbReference type="STRING" id="290317.Cpha266_2550"/>
<dbReference type="Proteomes" id="UP000008701">
    <property type="component" value="Chromosome"/>
</dbReference>
<evidence type="ECO:0000256" key="1">
    <source>
        <dbReference type="SAM" id="MobiDB-lite"/>
    </source>
</evidence>
<feature type="compositionally biased region" description="Basic and acidic residues" evidence="1">
    <location>
        <begin position="48"/>
        <end position="61"/>
    </location>
</feature>
<protein>
    <submittedName>
        <fullName evidence="2">Uncharacterized protein</fullName>
    </submittedName>
</protein>
<dbReference type="EMBL" id="CP000492">
    <property type="protein sequence ID" value="ABL66538.1"/>
    <property type="molecule type" value="Genomic_DNA"/>
</dbReference>
<dbReference type="KEGG" id="cph:Cpha266_2550"/>
<dbReference type="HOGENOM" id="CLU_2567631_0_0_10"/>
<reference evidence="2 3" key="1">
    <citation type="submission" date="2006-12" db="EMBL/GenBank/DDBJ databases">
        <title>Complete sequence of Chlorobium phaeobacteroides DSM 266.</title>
        <authorList>
            <consortium name="US DOE Joint Genome Institute"/>
            <person name="Copeland A."/>
            <person name="Lucas S."/>
            <person name="Lapidus A."/>
            <person name="Barry K."/>
            <person name="Detter J.C."/>
            <person name="Glavina del Rio T."/>
            <person name="Hammon N."/>
            <person name="Israni S."/>
            <person name="Pitluck S."/>
            <person name="Goltsman E."/>
            <person name="Schmutz J."/>
            <person name="Larimer F."/>
            <person name="Land M."/>
            <person name="Hauser L."/>
            <person name="Mikhailova N."/>
            <person name="Li T."/>
            <person name="Overmann J."/>
            <person name="Bryant D.A."/>
            <person name="Richardson P."/>
        </authorList>
    </citation>
    <scope>NUCLEOTIDE SEQUENCE [LARGE SCALE GENOMIC DNA]</scope>
    <source>
        <strain evidence="2 3">DSM 266</strain>
    </source>
</reference>
<feature type="compositionally biased region" description="Basic and acidic residues" evidence="1">
    <location>
        <begin position="13"/>
        <end position="22"/>
    </location>
</feature>
<keyword evidence="3" id="KW-1185">Reference proteome</keyword>
<evidence type="ECO:0000313" key="3">
    <source>
        <dbReference type="Proteomes" id="UP000008701"/>
    </source>
</evidence>
<evidence type="ECO:0000313" key="2">
    <source>
        <dbReference type="EMBL" id="ABL66538.1"/>
    </source>
</evidence>
<gene>
    <name evidence="2" type="ordered locus">Cpha266_2550</name>
</gene>
<name>A1BJG1_CHLPD</name>
<feature type="region of interest" description="Disordered" evidence="1">
    <location>
        <begin position="1"/>
        <end position="61"/>
    </location>
</feature>